<dbReference type="PANTHER" id="PTHR24070">
    <property type="entry name" value="RAS, DI-RAS, AND RHEB FAMILY MEMBERS OF SMALL GTPASE SUPERFAMILY"/>
    <property type="match status" value="1"/>
</dbReference>
<protein>
    <submittedName>
        <fullName evidence="5">Uncharacterized protein</fullName>
    </submittedName>
</protein>
<accession>A0AAW0E8V2</accession>
<proteinExistence type="predicted"/>
<dbReference type="PRINTS" id="PR00449">
    <property type="entry name" value="RASTRNSFRMNG"/>
</dbReference>
<reference evidence="5 6" key="1">
    <citation type="submission" date="2024-01" db="EMBL/GenBank/DDBJ databases">
        <title>A draft genome for a cacao thread blight-causing isolate of Paramarasmius palmivorus.</title>
        <authorList>
            <person name="Baruah I.K."/>
            <person name="Bukari Y."/>
            <person name="Amoako-Attah I."/>
            <person name="Meinhardt L.W."/>
            <person name="Bailey B.A."/>
            <person name="Cohen S.P."/>
        </authorList>
    </citation>
    <scope>NUCLEOTIDE SEQUENCE [LARGE SCALE GENOMIC DNA]</scope>
    <source>
        <strain evidence="5 6">GH-12</strain>
    </source>
</reference>
<dbReference type="GO" id="GO:0007165">
    <property type="term" value="P:signal transduction"/>
    <property type="evidence" value="ECO:0007669"/>
    <property type="project" value="InterPro"/>
</dbReference>
<dbReference type="SMART" id="SM00174">
    <property type="entry name" value="RHO"/>
    <property type="match status" value="1"/>
</dbReference>
<dbReference type="SUPFAM" id="SSF52540">
    <property type="entry name" value="P-loop containing nucleoside triphosphate hydrolases"/>
    <property type="match status" value="1"/>
</dbReference>
<evidence type="ECO:0000256" key="1">
    <source>
        <dbReference type="ARBA" id="ARBA00004342"/>
    </source>
</evidence>
<dbReference type="EMBL" id="JAYKXP010000002">
    <property type="protein sequence ID" value="KAK7060969.1"/>
    <property type="molecule type" value="Genomic_DNA"/>
</dbReference>
<name>A0AAW0E8V2_9AGAR</name>
<dbReference type="InterPro" id="IPR027417">
    <property type="entry name" value="P-loop_NTPase"/>
</dbReference>
<dbReference type="AlphaFoldDB" id="A0AAW0E8V2"/>
<dbReference type="GO" id="GO:0003924">
    <property type="term" value="F:GTPase activity"/>
    <property type="evidence" value="ECO:0007669"/>
    <property type="project" value="InterPro"/>
</dbReference>
<organism evidence="5 6">
    <name type="scientific">Paramarasmius palmivorus</name>
    <dbReference type="NCBI Taxonomy" id="297713"/>
    <lineage>
        <taxon>Eukaryota</taxon>
        <taxon>Fungi</taxon>
        <taxon>Dikarya</taxon>
        <taxon>Basidiomycota</taxon>
        <taxon>Agaricomycotina</taxon>
        <taxon>Agaricomycetes</taxon>
        <taxon>Agaricomycetidae</taxon>
        <taxon>Agaricales</taxon>
        <taxon>Marasmiineae</taxon>
        <taxon>Marasmiaceae</taxon>
        <taxon>Paramarasmius</taxon>
    </lineage>
</organism>
<evidence type="ECO:0000313" key="5">
    <source>
        <dbReference type="EMBL" id="KAK7060969.1"/>
    </source>
</evidence>
<dbReference type="GO" id="GO:0005886">
    <property type="term" value="C:plasma membrane"/>
    <property type="evidence" value="ECO:0007669"/>
    <property type="project" value="UniProtKB-SubCell"/>
</dbReference>
<comment type="subcellular location">
    <subcellularLocation>
        <location evidence="1">Cell membrane</location>
        <topology evidence="1">Lipid-anchor</topology>
        <orientation evidence="1">Cytoplasmic side</orientation>
    </subcellularLocation>
</comment>
<feature type="region of interest" description="Disordered" evidence="4">
    <location>
        <begin position="180"/>
        <end position="201"/>
    </location>
</feature>
<dbReference type="GO" id="GO:0005525">
    <property type="term" value="F:GTP binding"/>
    <property type="evidence" value="ECO:0007669"/>
    <property type="project" value="UniProtKB-KW"/>
</dbReference>
<dbReference type="PROSITE" id="PS51421">
    <property type="entry name" value="RAS"/>
    <property type="match status" value="1"/>
</dbReference>
<feature type="compositionally biased region" description="Polar residues" evidence="4">
    <location>
        <begin position="192"/>
        <end position="201"/>
    </location>
</feature>
<evidence type="ECO:0000256" key="3">
    <source>
        <dbReference type="ARBA" id="ARBA00023134"/>
    </source>
</evidence>
<gene>
    <name evidence="5" type="ORF">VNI00_000704</name>
</gene>
<dbReference type="InterPro" id="IPR001806">
    <property type="entry name" value="Small_GTPase"/>
</dbReference>
<dbReference type="InterPro" id="IPR020849">
    <property type="entry name" value="Small_GTPase_Ras-type"/>
</dbReference>
<dbReference type="Pfam" id="PF00071">
    <property type="entry name" value="Ras"/>
    <property type="match status" value="1"/>
</dbReference>
<dbReference type="SMART" id="SM00173">
    <property type="entry name" value="RAS"/>
    <property type="match status" value="1"/>
</dbReference>
<dbReference type="SMART" id="SM00175">
    <property type="entry name" value="RAB"/>
    <property type="match status" value="1"/>
</dbReference>
<evidence type="ECO:0000256" key="2">
    <source>
        <dbReference type="ARBA" id="ARBA00022741"/>
    </source>
</evidence>
<evidence type="ECO:0000256" key="4">
    <source>
        <dbReference type="SAM" id="MobiDB-lite"/>
    </source>
</evidence>
<dbReference type="Proteomes" id="UP001383192">
    <property type="component" value="Unassembled WGS sequence"/>
</dbReference>
<keyword evidence="2" id="KW-0547">Nucleotide-binding</keyword>
<dbReference type="PROSITE" id="PS51419">
    <property type="entry name" value="RAB"/>
    <property type="match status" value="1"/>
</dbReference>
<comment type="caution">
    <text evidence="5">The sequence shown here is derived from an EMBL/GenBank/DDBJ whole genome shotgun (WGS) entry which is preliminary data.</text>
</comment>
<keyword evidence="6" id="KW-1185">Reference proteome</keyword>
<dbReference type="Gene3D" id="3.40.50.300">
    <property type="entry name" value="P-loop containing nucleotide triphosphate hydrolases"/>
    <property type="match status" value="1"/>
</dbReference>
<keyword evidence="3" id="KW-0342">GTP-binding</keyword>
<sequence>MESWSIAVLGSGCVGKTALTVKFVLGRFPGEIFVLVVYPYLNDVLTLAQFTDFYDPTVEDFYKKDITIDDKPVNMKIIDTGGQEDYSSLLSQQIGVNSRPSYNYIDRFRDLVKNVKGDDAVLVLVGNKCDLQHGRQVPGCDGISLAESLGCCYFETSTRTGENVDAPFVELIRALREKTPSPTPKKFKGTRNLGSTKCTVM</sequence>
<evidence type="ECO:0000313" key="6">
    <source>
        <dbReference type="Proteomes" id="UP001383192"/>
    </source>
</evidence>